<comment type="caution">
    <text evidence="4">The sequence shown here is derived from an EMBL/GenBank/DDBJ whole genome shotgun (WGS) entry which is preliminary data.</text>
</comment>
<organism evidence="4 5">
    <name type="scientific">Kribbella capetownensis</name>
    <dbReference type="NCBI Taxonomy" id="1572659"/>
    <lineage>
        <taxon>Bacteria</taxon>
        <taxon>Bacillati</taxon>
        <taxon>Actinomycetota</taxon>
        <taxon>Actinomycetes</taxon>
        <taxon>Propionibacteriales</taxon>
        <taxon>Kribbellaceae</taxon>
        <taxon>Kribbella</taxon>
    </lineage>
</organism>
<dbReference type="Gene3D" id="1.20.120.530">
    <property type="entry name" value="GntR ligand-binding domain-like"/>
    <property type="match status" value="1"/>
</dbReference>
<dbReference type="SUPFAM" id="SSF48008">
    <property type="entry name" value="GntR ligand-binding domain-like"/>
    <property type="match status" value="1"/>
</dbReference>
<evidence type="ECO:0000256" key="2">
    <source>
        <dbReference type="ARBA" id="ARBA00023125"/>
    </source>
</evidence>
<gene>
    <name evidence="4" type="ORF">E0H75_02025</name>
</gene>
<sequence length="77" mass="8410">MTSMEFCLSRHRLDRLRVSAEQHVAIARAIESGNERRAAQLSADRLRDSLDVVVQSLSTSLIGPDDHAPAPLGVQST</sequence>
<dbReference type="EMBL" id="SJKD01000001">
    <property type="protein sequence ID" value="TCC52563.1"/>
    <property type="molecule type" value="Genomic_DNA"/>
</dbReference>
<evidence type="ECO:0008006" key="6">
    <source>
        <dbReference type="Google" id="ProtNLM"/>
    </source>
</evidence>
<keyword evidence="3" id="KW-0804">Transcription</keyword>
<evidence type="ECO:0000313" key="5">
    <source>
        <dbReference type="Proteomes" id="UP000293342"/>
    </source>
</evidence>
<protein>
    <recommendedName>
        <fullName evidence="6">FCD domain-containing protein</fullName>
    </recommendedName>
</protein>
<name>A0A4R0JYA6_9ACTN</name>
<proteinExistence type="predicted"/>
<accession>A0A4R0JYA6</accession>
<evidence type="ECO:0000256" key="3">
    <source>
        <dbReference type="ARBA" id="ARBA00023163"/>
    </source>
</evidence>
<keyword evidence="1" id="KW-0805">Transcription regulation</keyword>
<dbReference type="GO" id="GO:0003677">
    <property type="term" value="F:DNA binding"/>
    <property type="evidence" value="ECO:0007669"/>
    <property type="project" value="UniProtKB-KW"/>
</dbReference>
<dbReference type="Proteomes" id="UP000293342">
    <property type="component" value="Unassembled WGS sequence"/>
</dbReference>
<evidence type="ECO:0000256" key="1">
    <source>
        <dbReference type="ARBA" id="ARBA00023015"/>
    </source>
</evidence>
<dbReference type="InterPro" id="IPR008920">
    <property type="entry name" value="TF_FadR/GntR_C"/>
</dbReference>
<reference evidence="4 5" key="1">
    <citation type="submission" date="2019-02" db="EMBL/GenBank/DDBJ databases">
        <title>Kribbella capetownensis sp. nov. and Kribbella speibonae sp. nov., isolated from soil.</title>
        <authorList>
            <person name="Curtis S.M."/>
            <person name="Norton I."/>
            <person name="Everest G.J."/>
            <person name="Meyers P.R."/>
        </authorList>
    </citation>
    <scope>NUCLEOTIDE SEQUENCE [LARGE SCALE GENOMIC DNA]</scope>
    <source>
        <strain evidence="4 5">YM53</strain>
    </source>
</reference>
<dbReference type="RefSeq" id="WP_131511303.1">
    <property type="nucleotide sequence ID" value="NZ_SJKD01000001.1"/>
</dbReference>
<keyword evidence="2" id="KW-0238">DNA-binding</keyword>
<evidence type="ECO:0000313" key="4">
    <source>
        <dbReference type="EMBL" id="TCC52563.1"/>
    </source>
</evidence>
<keyword evidence="5" id="KW-1185">Reference proteome</keyword>
<dbReference type="AlphaFoldDB" id="A0A4R0JYA6"/>